<gene>
    <name evidence="6" type="ordered locus">Caul_0493</name>
</gene>
<dbReference type="InterPro" id="IPR009057">
    <property type="entry name" value="Homeodomain-like_sf"/>
</dbReference>
<organism evidence="6">
    <name type="scientific">Caulobacter sp. (strain K31)</name>
    <dbReference type="NCBI Taxonomy" id="366602"/>
    <lineage>
        <taxon>Bacteria</taxon>
        <taxon>Pseudomonadati</taxon>
        <taxon>Pseudomonadota</taxon>
        <taxon>Alphaproteobacteria</taxon>
        <taxon>Caulobacterales</taxon>
        <taxon>Caulobacteraceae</taxon>
        <taxon>Caulobacter</taxon>
    </lineage>
</organism>
<dbReference type="InterPro" id="IPR011075">
    <property type="entry name" value="TetR_C"/>
</dbReference>
<dbReference type="Pfam" id="PF16925">
    <property type="entry name" value="TetR_C_13"/>
    <property type="match status" value="1"/>
</dbReference>
<evidence type="ECO:0000259" key="5">
    <source>
        <dbReference type="PROSITE" id="PS50977"/>
    </source>
</evidence>
<dbReference type="PROSITE" id="PS50977">
    <property type="entry name" value="HTH_TETR_2"/>
    <property type="match status" value="1"/>
</dbReference>
<dbReference type="KEGG" id="cak:Caul_0493"/>
<dbReference type="SUPFAM" id="SSF46689">
    <property type="entry name" value="Homeodomain-like"/>
    <property type="match status" value="1"/>
</dbReference>
<keyword evidence="3" id="KW-0804">Transcription</keyword>
<dbReference type="eggNOG" id="COG1309">
    <property type="taxonomic scope" value="Bacteria"/>
</dbReference>
<dbReference type="GO" id="GO:0003677">
    <property type="term" value="F:DNA binding"/>
    <property type="evidence" value="ECO:0007669"/>
    <property type="project" value="UniProtKB-UniRule"/>
</dbReference>
<dbReference type="PRINTS" id="PR00455">
    <property type="entry name" value="HTHTETR"/>
</dbReference>
<dbReference type="HOGENOM" id="CLU_069356_28_0_5"/>
<dbReference type="AlphaFoldDB" id="B0T6L0"/>
<evidence type="ECO:0000256" key="2">
    <source>
        <dbReference type="ARBA" id="ARBA00023125"/>
    </source>
</evidence>
<evidence type="ECO:0000256" key="4">
    <source>
        <dbReference type="PROSITE-ProRule" id="PRU00335"/>
    </source>
</evidence>
<dbReference type="STRING" id="366602.Caul_0493"/>
<dbReference type="PANTHER" id="PTHR47506:SF1">
    <property type="entry name" value="HTH-TYPE TRANSCRIPTIONAL REGULATOR YJDC"/>
    <property type="match status" value="1"/>
</dbReference>
<dbReference type="InterPro" id="IPR023772">
    <property type="entry name" value="DNA-bd_HTH_TetR-type_CS"/>
</dbReference>
<dbReference type="Pfam" id="PF00440">
    <property type="entry name" value="TetR_N"/>
    <property type="match status" value="1"/>
</dbReference>
<evidence type="ECO:0000313" key="6">
    <source>
        <dbReference type="EMBL" id="ABZ69627.1"/>
    </source>
</evidence>
<feature type="domain" description="HTH tetR-type" evidence="5">
    <location>
        <begin position="20"/>
        <end position="80"/>
    </location>
</feature>
<proteinExistence type="predicted"/>
<name>B0T6L0_CAUSK</name>
<evidence type="ECO:0000256" key="1">
    <source>
        <dbReference type="ARBA" id="ARBA00023015"/>
    </source>
</evidence>
<keyword evidence="2 4" id="KW-0238">DNA-binding</keyword>
<keyword evidence="1" id="KW-0805">Transcription regulation</keyword>
<dbReference type="PROSITE" id="PS01081">
    <property type="entry name" value="HTH_TETR_1"/>
    <property type="match status" value="1"/>
</dbReference>
<reference evidence="6" key="1">
    <citation type="submission" date="2008-01" db="EMBL/GenBank/DDBJ databases">
        <title>Complete sequence of chromosome of Caulobacter sp. K31.</title>
        <authorList>
            <consortium name="US DOE Joint Genome Institute"/>
            <person name="Copeland A."/>
            <person name="Lucas S."/>
            <person name="Lapidus A."/>
            <person name="Barry K."/>
            <person name="Glavina del Rio T."/>
            <person name="Dalin E."/>
            <person name="Tice H."/>
            <person name="Pitluck S."/>
            <person name="Bruce D."/>
            <person name="Goodwin L."/>
            <person name="Thompson L.S."/>
            <person name="Brettin T."/>
            <person name="Detter J.C."/>
            <person name="Han C."/>
            <person name="Schmutz J."/>
            <person name="Larimer F."/>
            <person name="Land M."/>
            <person name="Hauser L."/>
            <person name="Kyrpides N."/>
            <person name="Kim E."/>
            <person name="Stephens C."/>
            <person name="Richardson P."/>
        </authorList>
    </citation>
    <scope>NUCLEOTIDE SEQUENCE [LARGE SCALE GENOMIC DNA]</scope>
    <source>
        <strain evidence="6">K31</strain>
    </source>
</reference>
<dbReference type="InterPro" id="IPR001647">
    <property type="entry name" value="HTH_TetR"/>
</dbReference>
<dbReference type="InterPro" id="IPR036271">
    <property type="entry name" value="Tet_transcr_reg_TetR-rel_C_sf"/>
</dbReference>
<feature type="DNA-binding region" description="H-T-H motif" evidence="4">
    <location>
        <begin position="43"/>
        <end position="62"/>
    </location>
</feature>
<dbReference type="Gene3D" id="1.10.357.10">
    <property type="entry name" value="Tetracycline Repressor, domain 2"/>
    <property type="match status" value="1"/>
</dbReference>
<sequence>MITAPAPVAAKSRSRGRKSTFDRDEALGIALDLFWRHGYEGVSIADLCQAIGIAPPSLYHAFGSKADLYRDVLRLYNAANISLEEVAAAPTAFAAVQAVLKRGVEAVTRPGLPVGCMISSGMLMVGIDNAGLAKELKALRGEMREALERRVVRDIESGILPRTTDPASLARFYVTVLQGLSVQAVDGATRSQLDAVVLDALRAWPA</sequence>
<dbReference type="SUPFAM" id="SSF48498">
    <property type="entry name" value="Tetracyclin repressor-like, C-terminal domain"/>
    <property type="match status" value="1"/>
</dbReference>
<dbReference type="EMBL" id="CP000927">
    <property type="protein sequence ID" value="ABZ69627.1"/>
    <property type="molecule type" value="Genomic_DNA"/>
</dbReference>
<protein>
    <submittedName>
        <fullName evidence="6">Transcriptional regulator, TetR family</fullName>
    </submittedName>
</protein>
<dbReference type="PANTHER" id="PTHR47506">
    <property type="entry name" value="TRANSCRIPTIONAL REGULATORY PROTEIN"/>
    <property type="match status" value="1"/>
</dbReference>
<evidence type="ECO:0000256" key="3">
    <source>
        <dbReference type="ARBA" id="ARBA00023163"/>
    </source>
</evidence>
<accession>B0T6L0</accession>
<dbReference type="Gene3D" id="1.10.10.60">
    <property type="entry name" value="Homeodomain-like"/>
    <property type="match status" value="1"/>
</dbReference>